<feature type="domain" description="DUF7824" evidence="3">
    <location>
        <begin position="378"/>
        <end position="514"/>
    </location>
</feature>
<comment type="caution">
    <text evidence="4">The sequence shown here is derived from an EMBL/GenBank/DDBJ whole genome shotgun (WGS) entry which is preliminary data.</text>
</comment>
<dbReference type="InterPro" id="IPR056726">
    <property type="entry name" value="DUF7824"/>
</dbReference>
<evidence type="ECO:0000313" key="5">
    <source>
        <dbReference type="Proteomes" id="UP000017174"/>
    </source>
</evidence>
<feature type="domain" description="DUF6493" evidence="2">
    <location>
        <begin position="136"/>
        <end position="244"/>
    </location>
</feature>
<protein>
    <recommendedName>
        <fullName evidence="6">HEAT repeat domain-containing protein</fullName>
    </recommendedName>
</protein>
<evidence type="ECO:0000259" key="2">
    <source>
        <dbReference type="Pfam" id="PF20103"/>
    </source>
</evidence>
<evidence type="ECO:0000259" key="3">
    <source>
        <dbReference type="Pfam" id="PF25148"/>
    </source>
</evidence>
<dbReference type="Pfam" id="PF25148">
    <property type="entry name" value="DUF7824"/>
    <property type="match status" value="1"/>
</dbReference>
<organism evidence="4 5">
    <name type="scientific">Rothia aeria F0184</name>
    <dbReference type="NCBI Taxonomy" id="888019"/>
    <lineage>
        <taxon>Bacteria</taxon>
        <taxon>Bacillati</taxon>
        <taxon>Actinomycetota</taxon>
        <taxon>Actinomycetes</taxon>
        <taxon>Micrococcales</taxon>
        <taxon>Micrococcaceae</taxon>
        <taxon>Rothia</taxon>
    </lineage>
</organism>
<feature type="region of interest" description="Disordered" evidence="1">
    <location>
        <begin position="321"/>
        <end position="346"/>
    </location>
</feature>
<name>U7V3S9_9MICC</name>
<dbReference type="Proteomes" id="UP000017174">
    <property type="component" value="Unassembled WGS sequence"/>
</dbReference>
<dbReference type="PATRIC" id="fig|888019.4.peg.1052"/>
<dbReference type="RefSeq" id="WP_023133659.1">
    <property type="nucleotide sequence ID" value="NZ_KI518028.1"/>
</dbReference>
<dbReference type="Pfam" id="PF20103">
    <property type="entry name" value="DUF6493"/>
    <property type="match status" value="1"/>
</dbReference>
<dbReference type="InterPro" id="IPR045472">
    <property type="entry name" value="DUF6493"/>
</dbReference>
<reference evidence="4 5" key="1">
    <citation type="submission" date="2013-08" db="EMBL/GenBank/DDBJ databases">
        <authorList>
            <person name="Weinstock G."/>
            <person name="Sodergren E."/>
            <person name="Wylie T."/>
            <person name="Fulton L."/>
            <person name="Fulton R."/>
            <person name="Fronick C."/>
            <person name="O'Laughlin M."/>
            <person name="Godfrey J."/>
            <person name="Miner T."/>
            <person name="Herter B."/>
            <person name="Appelbaum E."/>
            <person name="Cordes M."/>
            <person name="Lek S."/>
            <person name="Wollam A."/>
            <person name="Pepin K.H."/>
            <person name="Palsikar V.B."/>
            <person name="Mitreva M."/>
            <person name="Wilson R.K."/>
        </authorList>
    </citation>
    <scope>NUCLEOTIDE SEQUENCE [LARGE SCALE GENOMIC DNA]</scope>
    <source>
        <strain evidence="4 5">F0184</strain>
    </source>
</reference>
<dbReference type="EMBL" id="AXZG01000037">
    <property type="protein sequence ID" value="ERT66200.1"/>
    <property type="molecule type" value="Genomic_DNA"/>
</dbReference>
<gene>
    <name evidence="4" type="ORF">HMPREF0742_01242</name>
</gene>
<dbReference type="HOGENOM" id="CLU_019256_0_0_11"/>
<dbReference type="AlphaFoldDB" id="U7V3S9"/>
<evidence type="ECO:0000313" key="4">
    <source>
        <dbReference type="EMBL" id="ERT66200.1"/>
    </source>
</evidence>
<accession>U7V3S9</accession>
<proteinExistence type="predicted"/>
<evidence type="ECO:0000256" key="1">
    <source>
        <dbReference type="SAM" id="MobiDB-lite"/>
    </source>
</evidence>
<evidence type="ECO:0008006" key="6">
    <source>
        <dbReference type="Google" id="ProtNLM"/>
    </source>
</evidence>
<sequence length="797" mass="88404">MSSEKDLRASFNTFIQDLPQLVAEKGLKQVYNLYKANGYDSLTIGDSPQSQVDLLAGAMTHWHNNGFFRLAELYDGVQLEHNDDYFLALMNLNTPLRQALLRHDQQLRDELLGQLLTIEGTPENSLTNIDKFMPGTTWQEDLLTATHEGLIPKERLLDACLDALARDFAAYRAGWFSRMYTALTPTAAESAQRQSELVNLLGSSVGATITLAVKQLSAVHRAGLLDTDRFIHGCAPALLTTKANALAVLKILESACATGGDGPVTELALTALGHTHPQVQVAAAQLLVRCNAAETLHQHAQSLNPVARQELEEAGLLANTEEETAQHTAGPEEPSYPVPASPAQPVTPFSQQDAYARTLHAMQEAVQGLESELLFHWLMSENRDTSVLKPLTRQAEERIHEHRAGHQIAYLILSALEPENSAVQEYEQHLAHEKTPVNQRIREIGGRLYQKRPYALLATPTDTHGWVDPKIFMQRLTHNISTGADILKQDFTQAMLRLNQGDQATHQTLINALEEIKRTADAAGRYAPYFERARTKLKDAGKPPHILENIQVSWSYRESETRRPSGKPEFVWWSPTVHLPKVREEHTPEEKYLLTLHYAVMSCEQLALTCPSSTAPVAVGLLEQWVFFNEEEGHHYMHNMAGLLRSHPGTWDSLSAQALAVLANSKHQVDRAGAAELLADTLGGRLSYQDAIAGFAQAAPALMFTRWAHTFEDMAALTPRITLRFLDGLLPHCERTQHGMGKLLGVYAQEYLRVHGAKHSAHKSPQLSPEMTAWLNGFKGSSQAAKHARTILKAADS</sequence>